<sequence>MRDKKIVAISSMYAPMDDDILFAFPPKYGPSQK</sequence>
<gene>
    <name evidence="1" type="ORF">Goshw_018587</name>
</gene>
<protein>
    <submittedName>
        <fullName evidence="1">Uncharacterized protein</fullName>
    </submittedName>
</protein>
<dbReference type="EMBL" id="JABFAF010271756">
    <property type="protein sequence ID" value="MBA0878466.1"/>
    <property type="molecule type" value="Genomic_DNA"/>
</dbReference>
<name>A0A7J9N5W6_GOSSC</name>
<dbReference type="Proteomes" id="UP000593576">
    <property type="component" value="Unassembled WGS sequence"/>
</dbReference>
<dbReference type="OrthoDB" id="10325976at2759"/>
<evidence type="ECO:0000313" key="2">
    <source>
        <dbReference type="Proteomes" id="UP000593576"/>
    </source>
</evidence>
<reference evidence="1 2" key="1">
    <citation type="journal article" date="2019" name="Genome Biol. Evol.">
        <title>Insights into the evolution of the New World diploid cottons (Gossypium, subgenus Houzingenia) based on genome sequencing.</title>
        <authorList>
            <person name="Grover C.E."/>
            <person name="Arick M.A. 2nd"/>
            <person name="Thrash A."/>
            <person name="Conover J.L."/>
            <person name="Sanders W.S."/>
            <person name="Peterson D.G."/>
            <person name="Frelichowski J.E."/>
            <person name="Scheffler J.A."/>
            <person name="Scheffler B.E."/>
            <person name="Wendel J.F."/>
        </authorList>
    </citation>
    <scope>NUCLEOTIDE SEQUENCE [LARGE SCALE GENOMIC DNA]</scope>
    <source>
        <strain evidence="1">1</strain>
        <tissue evidence="1">Leaf</tissue>
    </source>
</reference>
<keyword evidence="2" id="KW-1185">Reference proteome</keyword>
<proteinExistence type="predicted"/>
<evidence type="ECO:0000313" key="1">
    <source>
        <dbReference type="EMBL" id="MBA0878466.1"/>
    </source>
</evidence>
<organism evidence="1 2">
    <name type="scientific">Gossypium schwendimanii</name>
    <name type="common">Cotton</name>
    <dbReference type="NCBI Taxonomy" id="34291"/>
    <lineage>
        <taxon>Eukaryota</taxon>
        <taxon>Viridiplantae</taxon>
        <taxon>Streptophyta</taxon>
        <taxon>Embryophyta</taxon>
        <taxon>Tracheophyta</taxon>
        <taxon>Spermatophyta</taxon>
        <taxon>Magnoliopsida</taxon>
        <taxon>eudicotyledons</taxon>
        <taxon>Gunneridae</taxon>
        <taxon>Pentapetalae</taxon>
        <taxon>rosids</taxon>
        <taxon>malvids</taxon>
        <taxon>Malvales</taxon>
        <taxon>Malvaceae</taxon>
        <taxon>Malvoideae</taxon>
        <taxon>Gossypium</taxon>
    </lineage>
</organism>
<comment type="caution">
    <text evidence="1">The sequence shown here is derived from an EMBL/GenBank/DDBJ whole genome shotgun (WGS) entry which is preliminary data.</text>
</comment>
<dbReference type="AlphaFoldDB" id="A0A7J9N5W6"/>
<accession>A0A7J9N5W6</accession>